<evidence type="ECO:0000256" key="2">
    <source>
        <dbReference type="SAM" id="MobiDB-lite"/>
    </source>
</evidence>
<reference evidence="4" key="1">
    <citation type="submission" date="2023-10" db="EMBL/GenBank/DDBJ databases">
        <authorList>
            <person name="Chen Y."/>
            <person name="Shah S."/>
            <person name="Dougan E. K."/>
            <person name="Thang M."/>
            <person name="Chan C."/>
        </authorList>
    </citation>
    <scope>NUCLEOTIDE SEQUENCE [LARGE SCALE GENOMIC DNA]</scope>
</reference>
<feature type="compositionally biased region" description="Low complexity" evidence="2">
    <location>
        <begin position="505"/>
        <end position="533"/>
    </location>
</feature>
<feature type="region of interest" description="Disordered" evidence="2">
    <location>
        <begin position="16"/>
        <end position="36"/>
    </location>
</feature>
<feature type="region of interest" description="Disordered" evidence="2">
    <location>
        <begin position="504"/>
        <end position="582"/>
    </location>
</feature>
<evidence type="ECO:0000313" key="5">
    <source>
        <dbReference type="Proteomes" id="UP001189429"/>
    </source>
</evidence>
<dbReference type="EMBL" id="CAUYUJ010018837">
    <property type="protein sequence ID" value="CAK0886654.1"/>
    <property type="molecule type" value="Genomic_DNA"/>
</dbReference>
<dbReference type="PANTHER" id="PTHR12083:SF9">
    <property type="entry name" value="BIFUNCTIONAL POLYNUCLEOTIDE PHOSPHATASE_KINASE"/>
    <property type="match status" value="1"/>
</dbReference>
<accession>A0ABN9WL27</accession>
<feature type="compositionally biased region" description="Low complexity" evidence="2">
    <location>
        <begin position="16"/>
        <end position="25"/>
    </location>
</feature>
<name>A0ABN9WL27_9DINO</name>
<organism evidence="4 5">
    <name type="scientific">Prorocentrum cordatum</name>
    <dbReference type="NCBI Taxonomy" id="2364126"/>
    <lineage>
        <taxon>Eukaryota</taxon>
        <taxon>Sar</taxon>
        <taxon>Alveolata</taxon>
        <taxon>Dinophyceae</taxon>
        <taxon>Prorocentrales</taxon>
        <taxon>Prorocentraceae</taxon>
        <taxon>Prorocentrum</taxon>
    </lineage>
</organism>
<evidence type="ECO:0000259" key="3">
    <source>
        <dbReference type="PROSITE" id="PS50157"/>
    </source>
</evidence>
<dbReference type="InterPro" id="IPR027417">
    <property type="entry name" value="P-loop_NTPase"/>
</dbReference>
<proteinExistence type="predicted"/>
<evidence type="ECO:0000256" key="1">
    <source>
        <dbReference type="PROSITE-ProRule" id="PRU00042"/>
    </source>
</evidence>
<dbReference type="SUPFAM" id="SSF52540">
    <property type="entry name" value="P-loop containing nucleoside triphosphate hydrolases"/>
    <property type="match status" value="1"/>
</dbReference>
<comment type="caution">
    <text evidence="4">The sequence shown here is derived from an EMBL/GenBank/DDBJ whole genome shotgun (WGS) entry which is preliminary data.</text>
</comment>
<dbReference type="PANTHER" id="PTHR12083">
    <property type="entry name" value="BIFUNCTIONAL POLYNUCLEOTIDE PHOSPHATASE/KINASE"/>
    <property type="match status" value="1"/>
</dbReference>
<keyword evidence="1" id="KW-0863">Zinc-finger</keyword>
<feature type="non-terminal residue" evidence="4">
    <location>
        <position position="582"/>
    </location>
</feature>
<feature type="compositionally biased region" description="Low complexity" evidence="2">
    <location>
        <begin position="553"/>
        <end position="564"/>
    </location>
</feature>
<keyword evidence="1" id="KW-0479">Metal-binding</keyword>
<dbReference type="PROSITE" id="PS50157">
    <property type="entry name" value="ZINC_FINGER_C2H2_2"/>
    <property type="match status" value="1"/>
</dbReference>
<dbReference type="Gene3D" id="3.40.50.300">
    <property type="entry name" value="P-loop containing nucleotide triphosphate hydrolases"/>
    <property type="match status" value="1"/>
</dbReference>
<feature type="region of interest" description="Disordered" evidence="2">
    <location>
        <begin position="282"/>
        <end position="305"/>
    </location>
</feature>
<keyword evidence="1" id="KW-0862">Zinc</keyword>
<feature type="compositionally biased region" description="Acidic residues" evidence="2">
    <location>
        <begin position="26"/>
        <end position="36"/>
    </location>
</feature>
<gene>
    <name evidence="4" type="ORF">PCOR1329_LOCUS67948</name>
</gene>
<feature type="domain" description="C2H2-type" evidence="3">
    <location>
        <begin position="89"/>
        <end position="118"/>
    </location>
</feature>
<keyword evidence="5" id="KW-1185">Reference proteome</keyword>
<dbReference type="InterPro" id="IPR013087">
    <property type="entry name" value="Znf_C2H2_type"/>
</dbReference>
<protein>
    <recommendedName>
        <fullName evidence="3">C2H2-type domain-containing protein</fullName>
    </recommendedName>
</protein>
<dbReference type="PROSITE" id="PS00028">
    <property type="entry name" value="ZINC_FINGER_C2H2_1"/>
    <property type="match status" value="1"/>
</dbReference>
<evidence type="ECO:0000313" key="4">
    <source>
        <dbReference type="EMBL" id="CAK0886654.1"/>
    </source>
</evidence>
<sequence>MWIALVAHERRPAAAAAAAAAGPAEAEADDDDEDERQNELFGRHFRLGARLEVARPRHATGVAVRWTARGTARAKAAAKEPPRSAAPKFRCPRCGQTFGSWLLCLQHLRDSRHAPERESHEDTATCARRWMAMCTIDAKDLETERSKGECEAPMAESAEPEARQSAMLLVGLAHGQHCPAVADGLVADAAQCGDRHGCTVWALPWGLSAHCPRSEAADGRLARAVEELECIVRFYLPDFRRGSAAVGGALARPAAEAAGARPAAWQEGTVDDIIAWFERMQHQQEEDSDGENGGEGAAGTGTPLSAAAPPFVPEGVACCVAGLRVLVLCGLPGSGKSTLAARLSSEFGWGAVNQDELGSRQACMKAARQVLRRPGGRLVVDRCNVDPAQRSVWVQLALQEFGLGALHLGCAWLDVPEEECDQRVLQRFGHRTLLPEAASLRVIRGFAAGLRPPSAGEGFARLWRLASDADHELFWAELSAAEGGERPSDHAPAEAAGVASGTPLAAAGAAGDSLDEPAAAPSSASVPLPALRLGGAGGRGREPSPPRQGAVLPSGAPASAAEPPTDLGAPPPPRRWLDGRGG</sequence>
<dbReference type="Proteomes" id="UP001189429">
    <property type="component" value="Unassembled WGS sequence"/>
</dbReference>